<dbReference type="InterPro" id="IPR016639">
    <property type="entry name" value="GST_Omega/GSH"/>
</dbReference>
<keyword evidence="2" id="KW-1185">Reference proteome</keyword>
<sequence>MLWDVGKKVYCNESYDIIEFFNLGLNGIAGNPELDLAPPALKAEIKRWNDIIYPNSNNGVYRFQGIIIQHGHNIT</sequence>
<dbReference type="Gene3D" id="3.40.30.10">
    <property type="entry name" value="Glutaredoxin"/>
    <property type="match status" value="1"/>
</dbReference>
<dbReference type="Gene3D" id="1.20.1050.10">
    <property type="match status" value="1"/>
</dbReference>
<dbReference type="EMBL" id="JAVYJV010000003">
    <property type="protein sequence ID" value="KAK4376234.1"/>
    <property type="molecule type" value="Genomic_DNA"/>
</dbReference>
<dbReference type="Proteomes" id="UP001291623">
    <property type="component" value="Unassembled WGS sequence"/>
</dbReference>
<evidence type="ECO:0000313" key="1">
    <source>
        <dbReference type="EMBL" id="KAK4376234.1"/>
    </source>
</evidence>
<dbReference type="PANTHER" id="PTHR32419">
    <property type="entry name" value="GLUTATHIONYL-HYDROQUINONE REDUCTASE"/>
    <property type="match status" value="1"/>
</dbReference>
<gene>
    <name evidence="1" type="ORF">RND71_006911</name>
</gene>
<dbReference type="GO" id="GO:0004364">
    <property type="term" value="F:glutathione transferase activity"/>
    <property type="evidence" value="ECO:0007669"/>
    <property type="project" value="InterPro"/>
</dbReference>
<accession>A0AAE1SUS1</accession>
<organism evidence="1 2">
    <name type="scientific">Anisodus tanguticus</name>
    <dbReference type="NCBI Taxonomy" id="243964"/>
    <lineage>
        <taxon>Eukaryota</taxon>
        <taxon>Viridiplantae</taxon>
        <taxon>Streptophyta</taxon>
        <taxon>Embryophyta</taxon>
        <taxon>Tracheophyta</taxon>
        <taxon>Spermatophyta</taxon>
        <taxon>Magnoliopsida</taxon>
        <taxon>eudicotyledons</taxon>
        <taxon>Gunneridae</taxon>
        <taxon>Pentapetalae</taxon>
        <taxon>asterids</taxon>
        <taxon>lamiids</taxon>
        <taxon>Solanales</taxon>
        <taxon>Solanaceae</taxon>
        <taxon>Solanoideae</taxon>
        <taxon>Hyoscyameae</taxon>
        <taxon>Anisodus</taxon>
    </lineage>
</organism>
<reference evidence="1" key="1">
    <citation type="submission" date="2023-12" db="EMBL/GenBank/DDBJ databases">
        <title>Genome assembly of Anisodus tanguticus.</title>
        <authorList>
            <person name="Wang Y.-J."/>
        </authorList>
    </citation>
    <scope>NUCLEOTIDE SEQUENCE</scope>
    <source>
        <strain evidence="1">KB-2021</strain>
        <tissue evidence="1">Leaf</tissue>
    </source>
</reference>
<dbReference type="GO" id="GO:0005737">
    <property type="term" value="C:cytoplasm"/>
    <property type="evidence" value="ECO:0007669"/>
    <property type="project" value="TreeGrafter"/>
</dbReference>
<comment type="caution">
    <text evidence="1">The sequence shown here is derived from an EMBL/GenBank/DDBJ whole genome shotgun (WGS) entry which is preliminary data.</text>
</comment>
<protein>
    <submittedName>
        <fullName evidence="1">Uncharacterized protein</fullName>
    </submittedName>
</protein>
<dbReference type="AlphaFoldDB" id="A0AAE1SUS1"/>
<name>A0AAE1SUS1_9SOLA</name>
<dbReference type="PANTHER" id="PTHR32419:SF31">
    <property type="entry name" value="OS02G0814800 PROTEIN"/>
    <property type="match status" value="1"/>
</dbReference>
<evidence type="ECO:0000313" key="2">
    <source>
        <dbReference type="Proteomes" id="UP001291623"/>
    </source>
</evidence>
<proteinExistence type="predicted"/>